<evidence type="ECO:0000259" key="8">
    <source>
        <dbReference type="Pfam" id="PF11967"/>
    </source>
</evidence>
<dbReference type="PANTHER" id="PTHR33991:SF1">
    <property type="entry name" value="DNA REPAIR PROTEIN RECO"/>
    <property type="match status" value="1"/>
</dbReference>
<evidence type="ECO:0000256" key="6">
    <source>
        <dbReference type="ARBA" id="ARBA00033409"/>
    </source>
</evidence>
<dbReference type="SUPFAM" id="SSF50249">
    <property type="entry name" value="Nucleic acid-binding proteins"/>
    <property type="match status" value="1"/>
</dbReference>
<sequence length="249" mass="28450">MLIRAEGIVIRSNDYGEGNKILTLYTKEHGKIGVMARGAKKTKSRLSSVAQLFTYGNFLFYKGAGRGMGSLSQGEPLESFRELRQDLLKTSYAAYFAELTDKIVEENEPNAYLFRLLVDSFRLLDEDKDAEIVSRLFELKILSSGGYRPSLNGCVVCGRTEGYFGFSVQEGGFICERCYHVDPQKLSLQPGTVKILRTLYLIEPYRLGNINVKPETRAELKKVLWFFMDHHTPLRLKSRDFLEKMTKLF</sequence>
<keyword evidence="5 7" id="KW-0234">DNA repair</keyword>
<dbReference type="InterPro" id="IPR022572">
    <property type="entry name" value="DNA_rep/recomb_RecO_N"/>
</dbReference>
<evidence type="ECO:0000256" key="2">
    <source>
        <dbReference type="ARBA" id="ARBA00021310"/>
    </source>
</evidence>
<evidence type="ECO:0000313" key="10">
    <source>
        <dbReference type="Proteomes" id="UP001235840"/>
    </source>
</evidence>
<dbReference type="SUPFAM" id="SSF57863">
    <property type="entry name" value="ArfGap/RecO-like zinc finger"/>
    <property type="match status" value="1"/>
</dbReference>
<dbReference type="RefSeq" id="WP_307397498.1">
    <property type="nucleotide sequence ID" value="NZ_BAAADK010000015.1"/>
</dbReference>
<dbReference type="PANTHER" id="PTHR33991">
    <property type="entry name" value="DNA REPAIR PROTEIN RECO"/>
    <property type="match status" value="1"/>
</dbReference>
<dbReference type="Pfam" id="PF02565">
    <property type="entry name" value="RecO_C"/>
    <property type="match status" value="1"/>
</dbReference>
<evidence type="ECO:0000313" key="9">
    <source>
        <dbReference type="EMBL" id="MDQ0168057.1"/>
    </source>
</evidence>
<evidence type="ECO:0000256" key="5">
    <source>
        <dbReference type="ARBA" id="ARBA00023204"/>
    </source>
</evidence>
<organism evidence="9 10">
    <name type="scientific">Caldalkalibacillus horti</name>
    <dbReference type="NCBI Taxonomy" id="77523"/>
    <lineage>
        <taxon>Bacteria</taxon>
        <taxon>Bacillati</taxon>
        <taxon>Bacillota</taxon>
        <taxon>Bacilli</taxon>
        <taxon>Bacillales</taxon>
        <taxon>Bacillaceae</taxon>
        <taxon>Caldalkalibacillus</taxon>
    </lineage>
</organism>
<comment type="caution">
    <text evidence="9">The sequence shown here is derived from an EMBL/GenBank/DDBJ whole genome shotgun (WGS) entry which is preliminary data.</text>
</comment>
<keyword evidence="10" id="KW-1185">Reference proteome</keyword>
<comment type="similarity">
    <text evidence="1 7">Belongs to the RecO family.</text>
</comment>
<accession>A0ABT9W491</accession>
<dbReference type="NCBIfam" id="TIGR00613">
    <property type="entry name" value="reco"/>
    <property type="match status" value="1"/>
</dbReference>
<dbReference type="InterPro" id="IPR003717">
    <property type="entry name" value="RecO"/>
</dbReference>
<dbReference type="Proteomes" id="UP001235840">
    <property type="component" value="Unassembled WGS sequence"/>
</dbReference>
<dbReference type="Pfam" id="PF11967">
    <property type="entry name" value="RecO_N"/>
    <property type="match status" value="1"/>
</dbReference>
<comment type="function">
    <text evidence="7">Involved in DNA repair and RecF pathway recombination.</text>
</comment>
<gene>
    <name evidence="7" type="primary">recO</name>
    <name evidence="9" type="ORF">J2S11_003987</name>
</gene>
<proteinExistence type="inferred from homology"/>
<evidence type="ECO:0000256" key="1">
    <source>
        <dbReference type="ARBA" id="ARBA00007452"/>
    </source>
</evidence>
<dbReference type="HAMAP" id="MF_00201">
    <property type="entry name" value="RecO"/>
    <property type="match status" value="1"/>
</dbReference>
<evidence type="ECO:0000256" key="3">
    <source>
        <dbReference type="ARBA" id="ARBA00022763"/>
    </source>
</evidence>
<dbReference type="InterPro" id="IPR042242">
    <property type="entry name" value="RecO_C"/>
</dbReference>
<evidence type="ECO:0000256" key="4">
    <source>
        <dbReference type="ARBA" id="ARBA00023172"/>
    </source>
</evidence>
<dbReference type="EMBL" id="JAUSTY010000023">
    <property type="protein sequence ID" value="MDQ0168057.1"/>
    <property type="molecule type" value="Genomic_DNA"/>
</dbReference>
<feature type="domain" description="DNA replication/recombination mediator RecO N-terminal" evidence="8">
    <location>
        <begin position="1"/>
        <end position="80"/>
    </location>
</feature>
<dbReference type="InterPro" id="IPR012340">
    <property type="entry name" value="NA-bd_OB-fold"/>
</dbReference>
<dbReference type="Gene3D" id="1.20.1440.120">
    <property type="entry name" value="Recombination protein O, C-terminal domain"/>
    <property type="match status" value="1"/>
</dbReference>
<protein>
    <recommendedName>
        <fullName evidence="2 7">DNA repair protein RecO</fullName>
    </recommendedName>
    <alternativeName>
        <fullName evidence="6 7">Recombination protein O</fullName>
    </alternativeName>
</protein>
<keyword evidence="3 7" id="KW-0227">DNA damage</keyword>
<evidence type="ECO:0000256" key="7">
    <source>
        <dbReference type="HAMAP-Rule" id="MF_00201"/>
    </source>
</evidence>
<name>A0ABT9W491_9BACI</name>
<reference evidence="9 10" key="1">
    <citation type="submission" date="2023-07" db="EMBL/GenBank/DDBJ databases">
        <title>Genomic Encyclopedia of Type Strains, Phase IV (KMG-IV): sequencing the most valuable type-strain genomes for metagenomic binning, comparative biology and taxonomic classification.</title>
        <authorList>
            <person name="Goeker M."/>
        </authorList>
    </citation>
    <scope>NUCLEOTIDE SEQUENCE [LARGE SCALE GENOMIC DNA]</scope>
    <source>
        <strain evidence="9 10">DSM 12751</strain>
    </source>
</reference>
<keyword evidence="4 7" id="KW-0233">DNA recombination</keyword>
<dbReference type="Gene3D" id="2.40.50.140">
    <property type="entry name" value="Nucleic acid-binding proteins"/>
    <property type="match status" value="1"/>
</dbReference>
<dbReference type="InterPro" id="IPR037278">
    <property type="entry name" value="ARFGAP/RecO"/>
</dbReference>